<dbReference type="SUPFAM" id="SSF56349">
    <property type="entry name" value="DNA breaking-rejoining enzymes"/>
    <property type="match status" value="1"/>
</dbReference>
<evidence type="ECO:0000259" key="5">
    <source>
        <dbReference type="PROSITE" id="PS51900"/>
    </source>
</evidence>
<feature type="domain" description="Tyr recombinase" evidence="4">
    <location>
        <begin position="104"/>
        <end position="293"/>
    </location>
</feature>
<dbReference type="EMBL" id="JAQLWO010000002">
    <property type="protein sequence ID" value="MDB7904813.1"/>
    <property type="molecule type" value="Genomic_DNA"/>
</dbReference>
<dbReference type="GO" id="GO:0006310">
    <property type="term" value="P:DNA recombination"/>
    <property type="evidence" value="ECO:0007669"/>
    <property type="project" value="UniProtKB-KW"/>
</dbReference>
<comment type="caution">
    <text evidence="7">The sequence shown here is derived from an EMBL/GenBank/DDBJ whole genome shotgun (WGS) entry which is preliminary data.</text>
</comment>
<dbReference type="InterPro" id="IPR050090">
    <property type="entry name" value="Tyrosine_recombinase_XerCD"/>
</dbReference>
<feature type="domain" description="Core-binding (CB)" evidence="5">
    <location>
        <begin position="4"/>
        <end position="82"/>
    </location>
</feature>
<evidence type="ECO:0000259" key="4">
    <source>
        <dbReference type="PROSITE" id="PS51898"/>
    </source>
</evidence>
<dbReference type="AlphaFoldDB" id="A0AAW6CBZ8"/>
<protein>
    <submittedName>
        <fullName evidence="7">Tyrosine-type recombinase/integrase</fullName>
    </submittedName>
</protein>
<dbReference type="Proteomes" id="UP001211006">
    <property type="component" value="Unassembled WGS sequence"/>
</dbReference>
<dbReference type="PROSITE" id="PS51900">
    <property type="entry name" value="CB"/>
    <property type="match status" value="1"/>
</dbReference>
<evidence type="ECO:0000313" key="6">
    <source>
        <dbReference type="EMBL" id="MDB7904813.1"/>
    </source>
</evidence>
<dbReference type="Gene3D" id="1.10.150.130">
    <property type="match status" value="1"/>
</dbReference>
<organism evidence="7 8">
    <name type="scientific">Flavonifractor plautii</name>
    <name type="common">Fusobacterium plautii</name>
    <dbReference type="NCBI Taxonomy" id="292800"/>
    <lineage>
        <taxon>Bacteria</taxon>
        <taxon>Bacillati</taxon>
        <taxon>Bacillota</taxon>
        <taxon>Clostridia</taxon>
        <taxon>Eubacteriales</taxon>
        <taxon>Oscillospiraceae</taxon>
        <taxon>Flavonifractor</taxon>
    </lineage>
</organism>
<reference evidence="7" key="1">
    <citation type="submission" date="2023-01" db="EMBL/GenBank/DDBJ databases">
        <title>Human gut microbiome strain richness.</title>
        <authorList>
            <person name="Chen-Liaw A."/>
        </authorList>
    </citation>
    <scope>NUCLEOTIDE SEQUENCE</scope>
    <source>
        <strain evidence="7">1001287st1_F4_1001285I_161205</strain>
        <strain evidence="6">2225st1_A6_2225SCRN_200828</strain>
    </source>
</reference>
<dbReference type="InterPro" id="IPR010998">
    <property type="entry name" value="Integrase_recombinase_N"/>
</dbReference>
<dbReference type="Gene3D" id="1.10.443.10">
    <property type="entry name" value="Intergrase catalytic core"/>
    <property type="match status" value="1"/>
</dbReference>
<dbReference type="PANTHER" id="PTHR30349:SF88">
    <property type="entry name" value="BLL1584 PROTEIN"/>
    <property type="match status" value="1"/>
</dbReference>
<dbReference type="RefSeq" id="WP_195384045.1">
    <property type="nucleotide sequence ID" value="NZ_BAABXT010000001.1"/>
</dbReference>
<evidence type="ECO:0000256" key="3">
    <source>
        <dbReference type="PROSITE-ProRule" id="PRU01248"/>
    </source>
</evidence>
<dbReference type="EMBL" id="JAQLWV010000013">
    <property type="protein sequence ID" value="MDB7933469.1"/>
    <property type="molecule type" value="Genomic_DNA"/>
</dbReference>
<proteinExistence type="predicted"/>
<evidence type="ECO:0000313" key="7">
    <source>
        <dbReference type="EMBL" id="MDB7933469.1"/>
    </source>
</evidence>
<dbReference type="GO" id="GO:0015074">
    <property type="term" value="P:DNA integration"/>
    <property type="evidence" value="ECO:0007669"/>
    <property type="project" value="InterPro"/>
</dbReference>
<sequence>MTLEDFKSYSEEYLASYGNMSRNTQDQKRRGVEKFIRFMESEGRQEIDQKAILAYRKSLLGYSRNTFAQYISRLNTALEWMVESGMLDKNPISKKMRMSEKYISAKSVLSADDIRRIFSTSTSSFGRKPVYIRNRAMTILLLTSGARESEMLALTPADLNWEEGYATIRSGKGGKGRTVPFIPYAQMVMHTYLNKARPKEAVDKDPIFVQKNEGGGFKPLSRITAIYGIKSYVEAMTGREDITPHSLRHTCASMLVSSGMNPKELQMLLGHSSLDMTQRYAQMLKPQTEIAAETRKVFEGILETTPGLA</sequence>
<keyword evidence="2" id="KW-0233">DNA recombination</keyword>
<name>A0AAW6CBZ8_FLAPL</name>
<dbReference type="InterPro" id="IPR011010">
    <property type="entry name" value="DNA_brk_join_enz"/>
</dbReference>
<evidence type="ECO:0000256" key="2">
    <source>
        <dbReference type="ARBA" id="ARBA00023172"/>
    </source>
</evidence>
<dbReference type="InterPro" id="IPR044068">
    <property type="entry name" value="CB"/>
</dbReference>
<evidence type="ECO:0000313" key="8">
    <source>
        <dbReference type="Proteomes" id="UP001211173"/>
    </source>
</evidence>
<dbReference type="Pfam" id="PF13102">
    <property type="entry name" value="Phage_int_SAM_5"/>
    <property type="match status" value="1"/>
</dbReference>
<dbReference type="Proteomes" id="UP001211173">
    <property type="component" value="Unassembled WGS sequence"/>
</dbReference>
<dbReference type="PANTHER" id="PTHR30349">
    <property type="entry name" value="PHAGE INTEGRASE-RELATED"/>
    <property type="match status" value="1"/>
</dbReference>
<evidence type="ECO:0000256" key="1">
    <source>
        <dbReference type="ARBA" id="ARBA00023125"/>
    </source>
</evidence>
<gene>
    <name evidence="6" type="ORF">PND83_02360</name>
    <name evidence="7" type="ORF">PNE06_10340</name>
</gene>
<dbReference type="InterPro" id="IPR002104">
    <property type="entry name" value="Integrase_catalytic"/>
</dbReference>
<keyword evidence="1 3" id="KW-0238">DNA-binding</keyword>
<dbReference type="GO" id="GO:0003677">
    <property type="term" value="F:DNA binding"/>
    <property type="evidence" value="ECO:0007669"/>
    <property type="project" value="UniProtKB-UniRule"/>
</dbReference>
<dbReference type="Pfam" id="PF00589">
    <property type="entry name" value="Phage_integrase"/>
    <property type="match status" value="1"/>
</dbReference>
<accession>A0AAW6CBZ8</accession>
<dbReference type="PROSITE" id="PS51898">
    <property type="entry name" value="TYR_RECOMBINASE"/>
    <property type="match status" value="1"/>
</dbReference>
<dbReference type="CDD" id="cd00397">
    <property type="entry name" value="DNA_BRE_C"/>
    <property type="match status" value="1"/>
</dbReference>
<dbReference type="InterPro" id="IPR025269">
    <property type="entry name" value="SAM-like_dom"/>
</dbReference>
<dbReference type="InterPro" id="IPR013762">
    <property type="entry name" value="Integrase-like_cat_sf"/>
</dbReference>